<protein>
    <submittedName>
        <fullName evidence="4">Cyclin-like protein</fullName>
    </submittedName>
</protein>
<dbReference type="InParanoid" id="A0A1E7FF09"/>
<organism evidence="4 5">
    <name type="scientific">Fragilariopsis cylindrus CCMP1102</name>
    <dbReference type="NCBI Taxonomy" id="635003"/>
    <lineage>
        <taxon>Eukaryota</taxon>
        <taxon>Sar</taxon>
        <taxon>Stramenopiles</taxon>
        <taxon>Ochrophyta</taxon>
        <taxon>Bacillariophyta</taxon>
        <taxon>Bacillariophyceae</taxon>
        <taxon>Bacillariophycidae</taxon>
        <taxon>Bacillariales</taxon>
        <taxon>Bacillariaceae</taxon>
        <taxon>Fragilariopsis</taxon>
    </lineage>
</organism>
<accession>A0A1E7FF09</accession>
<dbReference type="Gene3D" id="1.10.472.10">
    <property type="entry name" value="Cyclin-like"/>
    <property type="match status" value="2"/>
</dbReference>
<dbReference type="InterPro" id="IPR006671">
    <property type="entry name" value="Cyclin_N"/>
</dbReference>
<evidence type="ECO:0000313" key="4">
    <source>
        <dbReference type="EMBL" id="OEU16759.1"/>
    </source>
</evidence>
<dbReference type="PANTHER" id="PTHR10177">
    <property type="entry name" value="CYCLINS"/>
    <property type="match status" value="1"/>
</dbReference>
<evidence type="ECO:0000256" key="1">
    <source>
        <dbReference type="ARBA" id="ARBA00023127"/>
    </source>
</evidence>
<dbReference type="Pfam" id="PF02984">
    <property type="entry name" value="Cyclin_C"/>
    <property type="match status" value="1"/>
</dbReference>
<dbReference type="Pfam" id="PF00134">
    <property type="entry name" value="Cyclin_N"/>
    <property type="match status" value="1"/>
</dbReference>
<keyword evidence="1 2" id="KW-0195">Cyclin</keyword>
<dbReference type="InterPro" id="IPR013763">
    <property type="entry name" value="Cyclin-like_dom"/>
</dbReference>
<proteinExistence type="inferred from homology"/>
<name>A0A1E7FF09_9STRA</name>
<dbReference type="KEGG" id="fcy:FRACYDRAFT_150590"/>
<dbReference type="FunFam" id="1.10.472.10:FF:000093">
    <property type="entry name" value="Predicted protein"/>
    <property type="match status" value="1"/>
</dbReference>
<dbReference type="SMART" id="SM00385">
    <property type="entry name" value="CYCLIN"/>
    <property type="match status" value="1"/>
</dbReference>
<reference evidence="4 5" key="1">
    <citation type="submission" date="2016-09" db="EMBL/GenBank/DDBJ databases">
        <title>Extensive genetic diversity and differential bi-allelic expression allows diatom success in the polar Southern Ocean.</title>
        <authorList>
            <consortium name="DOE Joint Genome Institute"/>
            <person name="Mock T."/>
            <person name="Otillar R.P."/>
            <person name="Strauss J."/>
            <person name="Dupont C."/>
            <person name="Frickenhaus S."/>
            <person name="Maumus F."/>
            <person name="Mcmullan M."/>
            <person name="Sanges R."/>
            <person name="Schmutz J."/>
            <person name="Toseland A."/>
            <person name="Valas R."/>
            <person name="Veluchamy A."/>
            <person name="Ward B.J."/>
            <person name="Allen A."/>
            <person name="Barry K."/>
            <person name="Falciatore A."/>
            <person name="Ferrante M."/>
            <person name="Fortunato A.E."/>
            <person name="Gloeckner G."/>
            <person name="Gruber A."/>
            <person name="Hipkin R."/>
            <person name="Janech M."/>
            <person name="Kroth P."/>
            <person name="Leese F."/>
            <person name="Lindquist E."/>
            <person name="Lyon B.R."/>
            <person name="Martin J."/>
            <person name="Mayer C."/>
            <person name="Parker M."/>
            <person name="Quesneville H."/>
            <person name="Raymond J."/>
            <person name="Uhlig C."/>
            <person name="Valentin K.U."/>
            <person name="Worden A.Z."/>
            <person name="Armbrust E.V."/>
            <person name="Bowler C."/>
            <person name="Green B."/>
            <person name="Moulton V."/>
            <person name="Van Oosterhout C."/>
            <person name="Grigoriev I."/>
        </authorList>
    </citation>
    <scope>NUCLEOTIDE SEQUENCE [LARGE SCALE GENOMIC DNA]</scope>
    <source>
        <strain evidence="4 5">CCMP1102</strain>
    </source>
</reference>
<gene>
    <name evidence="4" type="primary">dsCyc1a</name>
    <name evidence="4" type="ORF">FRACYDRAFT_150590</name>
</gene>
<dbReference type="OrthoDB" id="39037at2759"/>
<dbReference type="InterPro" id="IPR004367">
    <property type="entry name" value="Cyclin_C-dom"/>
</dbReference>
<dbReference type="AlphaFoldDB" id="A0A1E7FF09"/>
<evidence type="ECO:0000313" key="5">
    <source>
        <dbReference type="Proteomes" id="UP000095751"/>
    </source>
</evidence>
<dbReference type="Proteomes" id="UP000095751">
    <property type="component" value="Unassembled WGS sequence"/>
</dbReference>
<evidence type="ECO:0000256" key="2">
    <source>
        <dbReference type="RuleBase" id="RU000383"/>
    </source>
</evidence>
<evidence type="ECO:0000259" key="3">
    <source>
        <dbReference type="SMART" id="SM00385"/>
    </source>
</evidence>
<feature type="non-terminal residue" evidence="4">
    <location>
        <position position="217"/>
    </location>
</feature>
<feature type="domain" description="Cyclin-like" evidence="3">
    <location>
        <begin position="16"/>
        <end position="101"/>
    </location>
</feature>
<dbReference type="EMBL" id="KV784358">
    <property type="protein sequence ID" value="OEU16759.1"/>
    <property type="molecule type" value="Genomic_DNA"/>
</dbReference>
<feature type="non-terminal residue" evidence="4">
    <location>
        <position position="1"/>
    </location>
</feature>
<comment type="similarity">
    <text evidence="2">Belongs to the cyclin family.</text>
</comment>
<keyword evidence="5" id="KW-1185">Reference proteome</keyword>
<dbReference type="InterPro" id="IPR036915">
    <property type="entry name" value="Cyclin-like_sf"/>
</dbReference>
<sequence length="217" mass="25232">QQHDKVDTVCREKMCEWSYRVCDHFHAEREVVAVSFSYLDRFVDKCSCDRSAFKLAAMTTMYMANKIYGGPQRITINSLAELSRGEFEMSHIAEMELIILKTLQWRLHPPTAQCFINSFHNYVSVPHGSISNAIYRRAIFFAELSLYDYAFVTKERSLIALASLMNAMEGMDDISLDQQGNFVDVINITFDLKFTTDMVETVRNRLWYIYSMSAQYK</sequence>
<dbReference type="SUPFAM" id="SSF47954">
    <property type="entry name" value="Cyclin-like"/>
    <property type="match status" value="2"/>
</dbReference>
<dbReference type="InterPro" id="IPR039361">
    <property type="entry name" value="Cyclin"/>
</dbReference>